<dbReference type="EMBL" id="JAEFCI010000555">
    <property type="protein sequence ID" value="KAG5463465.1"/>
    <property type="molecule type" value="Genomic_DNA"/>
</dbReference>
<dbReference type="OrthoDB" id="2123594at2759"/>
<comment type="caution">
    <text evidence="8">The sequence shown here is derived from an EMBL/GenBank/DDBJ whole genome shotgun (WGS) entry which is preliminary data.</text>
</comment>
<evidence type="ECO:0000313" key="8">
    <source>
        <dbReference type="EMBL" id="KAG5463465.1"/>
    </source>
</evidence>
<feature type="region of interest" description="Disordered" evidence="6">
    <location>
        <begin position="1"/>
        <end position="44"/>
    </location>
</feature>
<evidence type="ECO:0000256" key="2">
    <source>
        <dbReference type="ARBA" id="ARBA00004245"/>
    </source>
</evidence>
<dbReference type="PROSITE" id="PS51665">
    <property type="entry name" value="ENKURIN"/>
    <property type="match status" value="1"/>
</dbReference>
<reference evidence="8 9" key="1">
    <citation type="journal article" name="Sci. Rep.">
        <title>Genome-scale phylogenetic analyses confirm Olpidium as the closest living zoosporic fungus to the non-flagellated, terrestrial fungi.</title>
        <authorList>
            <person name="Chang Y."/>
            <person name="Rochon D."/>
            <person name="Sekimoto S."/>
            <person name="Wang Y."/>
            <person name="Chovatia M."/>
            <person name="Sandor L."/>
            <person name="Salamov A."/>
            <person name="Grigoriev I.V."/>
            <person name="Stajich J.E."/>
            <person name="Spatafora J.W."/>
        </authorList>
    </citation>
    <scope>NUCLEOTIDE SEQUENCE [LARGE SCALE GENOMIC DNA]</scope>
    <source>
        <strain evidence="8">S191</strain>
    </source>
</reference>
<name>A0A8H8A200_9FUNG</name>
<evidence type="ECO:0000259" key="7">
    <source>
        <dbReference type="PROSITE" id="PS51665"/>
    </source>
</evidence>
<dbReference type="AlphaFoldDB" id="A0A8H8A200"/>
<sequence length="241" mass="26864">EARAPEKKAKYRSKFSSQARAEHRAGRREAAGMGPPAVTKERPDAFLKKHAGEERLKEREFSFFSMPASVTAGAARKPHHNATVVGPLRPPVPKHDELGKVLPQTKKDFIRLNALENIHSSACRYVRKPDYGRPPEYLVKRKAEAAEARRKLAAEAEQAAEAAGGGGGGGLVLLPEEERVAVLDGLKKNWERLNTDYQKLSLTVDTVPKIARKVNMESQLKRLEDDIQKFSVPNVFVDFYD</sequence>
<feature type="non-terminal residue" evidence="8">
    <location>
        <position position="1"/>
    </location>
</feature>
<evidence type="ECO:0000256" key="4">
    <source>
        <dbReference type="ARBA" id="ARBA00023212"/>
    </source>
</evidence>
<evidence type="ECO:0000313" key="9">
    <source>
        <dbReference type="Proteomes" id="UP000673691"/>
    </source>
</evidence>
<gene>
    <name evidence="8" type="ORF">BJ554DRAFT_7281</name>
</gene>
<keyword evidence="4" id="KW-0206">Cytoskeleton</keyword>
<dbReference type="GO" id="GO:0005856">
    <property type="term" value="C:cytoskeleton"/>
    <property type="evidence" value="ECO:0007669"/>
    <property type="project" value="UniProtKB-SubCell"/>
</dbReference>
<keyword evidence="3" id="KW-0963">Cytoplasm</keyword>
<keyword evidence="5" id="KW-0966">Cell projection</keyword>
<comment type="subcellular location">
    <subcellularLocation>
        <location evidence="1">Cell projection</location>
        <location evidence="1">Cilium</location>
    </subcellularLocation>
    <subcellularLocation>
        <location evidence="2">Cytoplasm</location>
        <location evidence="2">Cytoskeleton</location>
    </subcellularLocation>
</comment>
<dbReference type="GO" id="GO:0005516">
    <property type="term" value="F:calmodulin binding"/>
    <property type="evidence" value="ECO:0007669"/>
    <property type="project" value="TreeGrafter"/>
</dbReference>
<dbReference type="PANTHER" id="PTHR21490">
    <property type="entry name" value="ENKURIN-RELATED"/>
    <property type="match status" value="1"/>
</dbReference>
<dbReference type="Pfam" id="PF13864">
    <property type="entry name" value="Enkurin"/>
    <property type="match status" value="1"/>
</dbReference>
<protein>
    <submittedName>
        <fullName evidence="8">Calmodulin-binding-domain-containing protein</fullName>
    </submittedName>
</protein>
<feature type="domain" description="Enkurin" evidence="7">
    <location>
        <begin position="136"/>
        <end position="238"/>
    </location>
</feature>
<dbReference type="PANTHER" id="PTHR21490:SF0">
    <property type="entry name" value="ENKURIN"/>
    <property type="match status" value="1"/>
</dbReference>
<evidence type="ECO:0000256" key="1">
    <source>
        <dbReference type="ARBA" id="ARBA00004138"/>
    </source>
</evidence>
<dbReference type="Proteomes" id="UP000673691">
    <property type="component" value="Unassembled WGS sequence"/>
</dbReference>
<keyword evidence="9" id="KW-1185">Reference proteome</keyword>
<accession>A0A8H8A200</accession>
<evidence type="ECO:0000256" key="3">
    <source>
        <dbReference type="ARBA" id="ARBA00022490"/>
    </source>
</evidence>
<evidence type="ECO:0000256" key="5">
    <source>
        <dbReference type="ARBA" id="ARBA00023273"/>
    </source>
</evidence>
<dbReference type="GO" id="GO:0005929">
    <property type="term" value="C:cilium"/>
    <property type="evidence" value="ECO:0007669"/>
    <property type="project" value="UniProtKB-SubCell"/>
</dbReference>
<dbReference type="InterPro" id="IPR027012">
    <property type="entry name" value="Enkurin_dom"/>
</dbReference>
<organism evidence="8 9">
    <name type="scientific">Olpidium bornovanus</name>
    <dbReference type="NCBI Taxonomy" id="278681"/>
    <lineage>
        <taxon>Eukaryota</taxon>
        <taxon>Fungi</taxon>
        <taxon>Fungi incertae sedis</taxon>
        <taxon>Olpidiomycota</taxon>
        <taxon>Olpidiomycotina</taxon>
        <taxon>Olpidiomycetes</taxon>
        <taxon>Olpidiales</taxon>
        <taxon>Olpidiaceae</taxon>
        <taxon>Olpidium</taxon>
    </lineage>
</organism>
<feature type="compositionally biased region" description="Basic and acidic residues" evidence="6">
    <location>
        <begin position="20"/>
        <end position="30"/>
    </location>
</feature>
<dbReference type="InterPro" id="IPR052102">
    <property type="entry name" value="Enkurin_domain-protein"/>
</dbReference>
<evidence type="ECO:0000256" key="6">
    <source>
        <dbReference type="SAM" id="MobiDB-lite"/>
    </source>
</evidence>
<proteinExistence type="predicted"/>